<dbReference type="PANTHER" id="PTHR24032:SF62">
    <property type="entry name" value="EGF-LIKE DOMAIN-CONTAINING PROTEIN-RELATED"/>
    <property type="match status" value="1"/>
</dbReference>
<evidence type="ECO:0008006" key="3">
    <source>
        <dbReference type="Google" id="ProtNLM"/>
    </source>
</evidence>
<dbReference type="dictyBase" id="DDB_G0290627"/>
<dbReference type="AlphaFoldDB" id="Q54FR6"/>
<dbReference type="HOGENOM" id="CLU_447932_0_0_1"/>
<dbReference type="PANTHER" id="PTHR24032">
    <property type="entry name" value="EGF-LIKE DOMAIN-CONTAINING PROTEIN-RELATED-RELATED"/>
    <property type="match status" value="1"/>
</dbReference>
<evidence type="ECO:0000313" key="2">
    <source>
        <dbReference type="Proteomes" id="UP000002195"/>
    </source>
</evidence>
<dbReference type="EMBL" id="AAFI02000164">
    <property type="protein sequence ID" value="EAL62174.1"/>
    <property type="molecule type" value="Genomic_DNA"/>
</dbReference>
<keyword evidence="2" id="KW-1185">Reference proteome</keyword>
<dbReference type="KEGG" id="ddi:DDB_G0290627"/>
<sequence>MYIIKLYFLILLINNYYNIILTQGSWSIDTNVISDLKSSELNNLRACAQEGRYGSNCEKTKPEVFQLVPANLEGGEVSLVGYFYDKNEYKITIDNIPCNITSYDNYSIKCNIGELKDYEPVDFKIYQNGIIWTYPEYTPFPECENGYITSGFIKCVCDFGYVGTNCDKDRPISIDQILTQPEEKGGFFRAIGFFGKYPNPMNFIVGDNNNNRANISFIDSREIFGFVKGDIGCKKISIYDSITNELLFSGNDLLCFDANRCNNMYYNQSKDFYCLCEPTLKGFPRCSDYFQKSDIVNPIVKILDDYNFKDPYNLKDIIIFEDTRVNYSIEYKNGGSGSGSGGSETTLSELTGRRICWEAGYFGKNCEKFKPEVFQLKPAKVDGGEVRLIGYFYKNQIYRITIDNKPCNITSRNNYTIRCNIGKLLNYNNEPLQFKIIQNEIIWNFSEYKPLSNCKFGYISGGFYECHCKYGYIGPNCDQKKQITIDSIKTQPDSNGGFFRAVGYFGNDPNSLKFLIGRNNLINVTYIDHFNLVGFVNRNSGCKNITIFNENSNIKIFEGGNVCFIKDPCIYIYHDLDYYCLCEPAPKNDPKCSEYNPNNKIYRKNFKKLK</sequence>
<dbReference type="VEuPathDB" id="AmoebaDB:DDB_G0290627"/>
<dbReference type="InterPro" id="IPR053331">
    <property type="entry name" value="EGF-like_comC"/>
</dbReference>
<dbReference type="InParanoid" id="Q54FR6"/>
<accession>Q54FR6</accession>
<gene>
    <name evidence="1" type="ORF">DDB_G0290627</name>
</gene>
<dbReference type="RefSeq" id="XP_635701.1">
    <property type="nucleotide sequence ID" value="XM_630609.1"/>
</dbReference>
<reference evidence="1 2" key="1">
    <citation type="journal article" date="2005" name="Nature">
        <title>The genome of the social amoeba Dictyostelium discoideum.</title>
        <authorList>
            <consortium name="The Dictyostelium discoideum Sequencing Consortium"/>
            <person name="Eichinger L."/>
            <person name="Pachebat J.A."/>
            <person name="Glockner G."/>
            <person name="Rajandream M.A."/>
            <person name="Sucgang R."/>
            <person name="Berriman M."/>
            <person name="Song J."/>
            <person name="Olsen R."/>
            <person name="Szafranski K."/>
            <person name="Xu Q."/>
            <person name="Tunggal B."/>
            <person name="Kummerfeld S."/>
            <person name="Madera M."/>
            <person name="Konfortov B.A."/>
            <person name="Rivero F."/>
            <person name="Bankier A.T."/>
            <person name="Lehmann R."/>
            <person name="Hamlin N."/>
            <person name="Davies R."/>
            <person name="Gaudet P."/>
            <person name="Fey P."/>
            <person name="Pilcher K."/>
            <person name="Chen G."/>
            <person name="Saunders D."/>
            <person name="Sodergren E."/>
            <person name="Davis P."/>
            <person name="Kerhornou A."/>
            <person name="Nie X."/>
            <person name="Hall N."/>
            <person name="Anjard C."/>
            <person name="Hemphill L."/>
            <person name="Bason N."/>
            <person name="Farbrother P."/>
            <person name="Desany B."/>
            <person name="Just E."/>
            <person name="Morio T."/>
            <person name="Rost R."/>
            <person name="Churcher C."/>
            <person name="Cooper J."/>
            <person name="Haydock S."/>
            <person name="van Driessche N."/>
            <person name="Cronin A."/>
            <person name="Goodhead I."/>
            <person name="Muzny D."/>
            <person name="Mourier T."/>
            <person name="Pain A."/>
            <person name="Lu M."/>
            <person name="Harper D."/>
            <person name="Lindsay R."/>
            <person name="Hauser H."/>
            <person name="James K."/>
            <person name="Quiles M."/>
            <person name="Madan Babu M."/>
            <person name="Saito T."/>
            <person name="Buchrieser C."/>
            <person name="Wardroper A."/>
            <person name="Felder M."/>
            <person name="Thangavelu M."/>
            <person name="Johnson D."/>
            <person name="Knights A."/>
            <person name="Loulseged H."/>
            <person name="Mungall K."/>
            <person name="Oliver K."/>
            <person name="Price C."/>
            <person name="Quail M.A."/>
            <person name="Urushihara H."/>
            <person name="Hernandez J."/>
            <person name="Rabbinowitsch E."/>
            <person name="Steffen D."/>
            <person name="Sanders M."/>
            <person name="Ma J."/>
            <person name="Kohara Y."/>
            <person name="Sharp S."/>
            <person name="Simmonds M."/>
            <person name="Spiegler S."/>
            <person name="Tivey A."/>
            <person name="Sugano S."/>
            <person name="White B."/>
            <person name="Walker D."/>
            <person name="Woodward J."/>
            <person name="Winckler T."/>
            <person name="Tanaka Y."/>
            <person name="Shaulsky G."/>
            <person name="Schleicher M."/>
            <person name="Weinstock G."/>
            <person name="Rosenthal A."/>
            <person name="Cox E.C."/>
            <person name="Chisholm R.L."/>
            <person name="Gibbs R."/>
            <person name="Loomis W.F."/>
            <person name="Platzer M."/>
            <person name="Kay R.R."/>
            <person name="Williams J."/>
            <person name="Dear P.H."/>
            <person name="Noegel A.A."/>
            <person name="Barrell B."/>
            <person name="Kuspa A."/>
        </authorList>
    </citation>
    <scope>NUCLEOTIDE SEQUENCE [LARGE SCALE GENOMIC DNA]</scope>
    <source>
        <strain evidence="1 2">AX4</strain>
    </source>
</reference>
<comment type="caution">
    <text evidence="1">The sequence shown here is derived from an EMBL/GenBank/DDBJ whole genome shotgun (WGS) entry which is preliminary data.</text>
</comment>
<evidence type="ECO:0000313" key="1">
    <source>
        <dbReference type="EMBL" id="EAL62174.1"/>
    </source>
</evidence>
<dbReference type="PaxDb" id="44689-DDB0189004"/>
<organism evidence="1 2">
    <name type="scientific">Dictyostelium discoideum</name>
    <name type="common">Social amoeba</name>
    <dbReference type="NCBI Taxonomy" id="44689"/>
    <lineage>
        <taxon>Eukaryota</taxon>
        <taxon>Amoebozoa</taxon>
        <taxon>Evosea</taxon>
        <taxon>Eumycetozoa</taxon>
        <taxon>Dictyostelia</taxon>
        <taxon>Dictyosteliales</taxon>
        <taxon>Dictyosteliaceae</taxon>
        <taxon>Dictyostelium</taxon>
    </lineage>
</organism>
<protein>
    <recommendedName>
        <fullName evidence="3">EGF-like domain-containing protein</fullName>
    </recommendedName>
</protein>
<proteinExistence type="predicted"/>
<name>Q54FR6_DICDI</name>
<dbReference type="GeneID" id="8627772"/>
<dbReference type="Proteomes" id="UP000002195">
    <property type="component" value="Unassembled WGS sequence"/>
</dbReference>